<name>A0ABV5KCB2_9ACTN</name>
<organism evidence="3 4">
    <name type="scientific">Nocardioides plantarum</name>
    <dbReference type="NCBI Taxonomy" id="29299"/>
    <lineage>
        <taxon>Bacteria</taxon>
        <taxon>Bacillati</taxon>
        <taxon>Actinomycetota</taxon>
        <taxon>Actinomycetes</taxon>
        <taxon>Propionibacteriales</taxon>
        <taxon>Nocardioidaceae</taxon>
        <taxon>Nocardioides</taxon>
    </lineage>
</organism>
<sequence length="288" mass="30529">MRKLLTSMAAGLLLAATLTACGGDDPAPPTDGRQVLSPDNGPPHTHDTFIGDGTTAGAGGYSMAGLRFPKVSREPGDLSFRILDSRGKPVMDYVEEQTKLIHLYLVRDDLTDFRHLHPVLGDDGTWTARTDLTDPGRYRVVAEFVPDDPRGNPRASHVVLGDEAVVAGKTPVETEAPGRTNTDGMVTITAPKTLPAGQDTQFDLVVSDGHKGVLNLGTYLGSYAHLTGFDTATGAFVHAHPLGAPVTTADGSDLTFHTALGTPGTYRFFVQVRVDGFVHTIALTTDVA</sequence>
<gene>
    <name evidence="3" type="ORF">ACFFRI_10725</name>
</gene>
<accession>A0ABV5KCB2</accession>
<dbReference type="PROSITE" id="PS51257">
    <property type="entry name" value="PROKAR_LIPOPROTEIN"/>
    <property type="match status" value="1"/>
</dbReference>
<feature type="region of interest" description="Disordered" evidence="1">
    <location>
        <begin position="24"/>
        <end position="53"/>
    </location>
</feature>
<keyword evidence="2" id="KW-0732">Signal</keyword>
<evidence type="ECO:0000313" key="4">
    <source>
        <dbReference type="Proteomes" id="UP001589750"/>
    </source>
</evidence>
<evidence type="ECO:0000313" key="3">
    <source>
        <dbReference type="EMBL" id="MFB9313515.1"/>
    </source>
</evidence>
<keyword evidence="4" id="KW-1185">Reference proteome</keyword>
<evidence type="ECO:0008006" key="5">
    <source>
        <dbReference type="Google" id="ProtNLM"/>
    </source>
</evidence>
<evidence type="ECO:0000256" key="1">
    <source>
        <dbReference type="SAM" id="MobiDB-lite"/>
    </source>
</evidence>
<feature type="signal peptide" evidence="2">
    <location>
        <begin position="1"/>
        <end position="22"/>
    </location>
</feature>
<dbReference type="Proteomes" id="UP001589750">
    <property type="component" value="Unassembled WGS sequence"/>
</dbReference>
<dbReference type="EMBL" id="JBHMDG010000012">
    <property type="protein sequence ID" value="MFB9313515.1"/>
    <property type="molecule type" value="Genomic_DNA"/>
</dbReference>
<evidence type="ECO:0000256" key="2">
    <source>
        <dbReference type="SAM" id="SignalP"/>
    </source>
</evidence>
<protein>
    <recommendedName>
        <fullName evidence="5">Secreted protein</fullName>
    </recommendedName>
</protein>
<dbReference type="RefSeq" id="WP_140007865.1">
    <property type="nucleotide sequence ID" value="NZ_JBHMDG010000012.1"/>
</dbReference>
<proteinExistence type="predicted"/>
<feature type="chain" id="PRO_5045847906" description="Secreted protein" evidence="2">
    <location>
        <begin position="23"/>
        <end position="288"/>
    </location>
</feature>
<reference evidence="3 4" key="1">
    <citation type="submission" date="2024-09" db="EMBL/GenBank/DDBJ databases">
        <authorList>
            <person name="Sun Q."/>
            <person name="Mori K."/>
        </authorList>
    </citation>
    <scope>NUCLEOTIDE SEQUENCE [LARGE SCALE GENOMIC DNA]</scope>
    <source>
        <strain evidence="3 4">JCM 9626</strain>
    </source>
</reference>
<comment type="caution">
    <text evidence="3">The sequence shown here is derived from an EMBL/GenBank/DDBJ whole genome shotgun (WGS) entry which is preliminary data.</text>
</comment>